<organism evidence="1 2">
    <name type="scientific">Nocardia huaxiensis</name>
    <dbReference type="NCBI Taxonomy" id="2755382"/>
    <lineage>
        <taxon>Bacteria</taxon>
        <taxon>Bacillati</taxon>
        <taxon>Actinomycetota</taxon>
        <taxon>Actinomycetes</taxon>
        <taxon>Mycobacteriales</taxon>
        <taxon>Nocardiaceae</taxon>
        <taxon>Nocardia</taxon>
    </lineage>
</organism>
<dbReference type="AlphaFoldDB" id="A0A7D6V6H8"/>
<sequence>MHGNSGPVLTVAEIDRELGARQHEIDAIGSTLVELDKHPGLLLLRRYQPTGVTAQRWAPVQESLDLMWEDLGRLRTILEQARAARTRWRLDALDREELTRLLRGQPLEVARTTIPLAQRSLTGPREQVVRVGLADTVARMQAVFPTITELLDAVEAVNSRVMSALSPLQTEIERAGPTHPELRSLAEDIAALTTHAAVDPLSLTPAEIDLRAGELATRMRSAATLLAELAAMAADWDRATSGLRHRVDNLRKTHERAHRARIEVERTILAGALPQRLDDSTAFSAELTALEANPPAPAALWDLRRRLDAAQTAAAHSEELAQGLLDRRGELRGRLSAYRAKAARLGVAEDRDVLAAWRIAAGLLSRTPCDLAAVTRAITDYRQLIAQKSGRRP</sequence>
<protein>
    <submittedName>
        <fullName evidence="1">Uncharacterized protein</fullName>
    </submittedName>
</protein>
<name>A0A7D6V6H8_9NOCA</name>
<accession>A0A7D6V6H8</accession>
<keyword evidence="2" id="KW-1185">Reference proteome</keyword>
<dbReference type="EMBL" id="CP059399">
    <property type="protein sequence ID" value="QLY27551.1"/>
    <property type="molecule type" value="Genomic_DNA"/>
</dbReference>
<gene>
    <name evidence="1" type="ORF">H0264_18875</name>
</gene>
<proteinExistence type="predicted"/>
<reference evidence="1 2" key="1">
    <citation type="submission" date="2020-07" db="EMBL/GenBank/DDBJ databases">
        <authorList>
            <person name="Zhuang K."/>
            <person name="Ran Y."/>
        </authorList>
    </citation>
    <scope>NUCLEOTIDE SEQUENCE [LARGE SCALE GENOMIC DNA]</scope>
    <source>
        <strain evidence="1 2">WCH-YHL-001</strain>
    </source>
</reference>
<dbReference type="Proteomes" id="UP000515512">
    <property type="component" value="Chromosome"/>
</dbReference>
<dbReference type="KEGG" id="nhu:H0264_18875"/>
<evidence type="ECO:0000313" key="2">
    <source>
        <dbReference type="Proteomes" id="UP000515512"/>
    </source>
</evidence>
<dbReference type="RefSeq" id="WP_181578759.1">
    <property type="nucleotide sequence ID" value="NZ_CP059399.1"/>
</dbReference>
<evidence type="ECO:0000313" key="1">
    <source>
        <dbReference type="EMBL" id="QLY27551.1"/>
    </source>
</evidence>